<evidence type="ECO:0008006" key="3">
    <source>
        <dbReference type="Google" id="ProtNLM"/>
    </source>
</evidence>
<comment type="caution">
    <text evidence="1">The sequence shown here is derived from an EMBL/GenBank/DDBJ whole genome shotgun (WGS) entry which is preliminary data.</text>
</comment>
<evidence type="ECO:0000313" key="2">
    <source>
        <dbReference type="Proteomes" id="UP001515943"/>
    </source>
</evidence>
<dbReference type="RefSeq" id="WP_167979557.1">
    <property type="nucleotide sequence ID" value="NZ_VSRL01000300.1"/>
</dbReference>
<reference evidence="1 2" key="1">
    <citation type="submission" date="2019-08" db="EMBL/GenBank/DDBJ databases">
        <title>Lentzea from Indian Himalayas.</title>
        <authorList>
            <person name="Mandal S."/>
            <person name="Mallick Gupta A."/>
            <person name="Maiti P.K."/>
            <person name="Sarkar J."/>
            <person name="Mandal S."/>
        </authorList>
    </citation>
    <scope>NUCLEOTIDE SEQUENCE [LARGE SCALE GENOMIC DNA]</scope>
    <source>
        <strain evidence="1 2">PSKA42</strain>
    </source>
</reference>
<dbReference type="EMBL" id="VSRL01000300">
    <property type="protein sequence ID" value="NKE62949.1"/>
    <property type="molecule type" value="Genomic_DNA"/>
</dbReference>
<gene>
    <name evidence="1" type="ORF">FXN61_42005</name>
</gene>
<sequence>MSDQAHSARRSTQWSNDDLSAAVLATKRPSELVQSLADVKQLTQLLEALGTGSEHATSILDGTAAGVAHFVETLRTANPMGLNRPMVVTMTDQRQAAYTQAVDAIRLARRHARTLHAKLLDAAVALTAAHADHDQATRRMRRDTSR</sequence>
<organism evidence="1 2">
    <name type="scientific">Lentzea indica</name>
    <dbReference type="NCBI Taxonomy" id="2604800"/>
    <lineage>
        <taxon>Bacteria</taxon>
        <taxon>Bacillati</taxon>
        <taxon>Actinomycetota</taxon>
        <taxon>Actinomycetes</taxon>
        <taxon>Pseudonocardiales</taxon>
        <taxon>Pseudonocardiaceae</taxon>
        <taxon>Lentzea</taxon>
    </lineage>
</organism>
<evidence type="ECO:0000313" key="1">
    <source>
        <dbReference type="EMBL" id="NKE62949.1"/>
    </source>
</evidence>
<name>A0ABX1FV79_9PSEU</name>
<keyword evidence="2" id="KW-1185">Reference proteome</keyword>
<accession>A0ABX1FV79</accession>
<dbReference type="Proteomes" id="UP001515943">
    <property type="component" value="Unassembled WGS sequence"/>
</dbReference>
<protein>
    <recommendedName>
        <fullName evidence="3">PE family protein</fullName>
    </recommendedName>
</protein>
<proteinExistence type="predicted"/>